<dbReference type="PANTHER" id="PTHR33221:SF4">
    <property type="entry name" value="HTH-TYPE TRANSCRIPTIONAL REPRESSOR NSRR"/>
    <property type="match status" value="1"/>
</dbReference>
<evidence type="ECO:0000313" key="3">
    <source>
        <dbReference type="Proteomes" id="UP000612361"/>
    </source>
</evidence>
<gene>
    <name evidence="2" type="ORF">H8K47_04140</name>
</gene>
<dbReference type="GO" id="GO:0005829">
    <property type="term" value="C:cytosol"/>
    <property type="evidence" value="ECO:0007669"/>
    <property type="project" value="TreeGrafter"/>
</dbReference>
<dbReference type="SUPFAM" id="SSF46785">
    <property type="entry name" value="Winged helix' DNA-binding domain"/>
    <property type="match status" value="1"/>
</dbReference>
<protein>
    <submittedName>
        <fullName evidence="2">Rrf2 family transcriptional regulator</fullName>
    </submittedName>
</protein>
<dbReference type="InterPro" id="IPR036390">
    <property type="entry name" value="WH_DNA-bd_sf"/>
</dbReference>
<dbReference type="GO" id="GO:0003700">
    <property type="term" value="F:DNA-binding transcription factor activity"/>
    <property type="evidence" value="ECO:0007669"/>
    <property type="project" value="TreeGrafter"/>
</dbReference>
<dbReference type="AlphaFoldDB" id="A0A923I212"/>
<reference evidence="2" key="1">
    <citation type="submission" date="2020-08" db="EMBL/GenBank/DDBJ databases">
        <title>Novel species isolated from subtropical streams in China.</title>
        <authorList>
            <person name="Lu H."/>
        </authorList>
    </citation>
    <scope>NUCLEOTIDE SEQUENCE</scope>
    <source>
        <strain evidence="2">CY7W</strain>
    </source>
</reference>
<name>A0A923I212_9BURK</name>
<dbReference type="NCBIfam" id="TIGR00738">
    <property type="entry name" value="rrf2_super"/>
    <property type="match status" value="1"/>
</dbReference>
<dbReference type="Proteomes" id="UP000612361">
    <property type="component" value="Unassembled WGS sequence"/>
</dbReference>
<accession>A0A923I212</accession>
<dbReference type="Pfam" id="PF02082">
    <property type="entry name" value="Rrf2"/>
    <property type="match status" value="1"/>
</dbReference>
<keyword evidence="1" id="KW-0238">DNA-binding</keyword>
<evidence type="ECO:0000313" key="2">
    <source>
        <dbReference type="EMBL" id="MBC3934539.1"/>
    </source>
</evidence>
<keyword evidence="3" id="KW-1185">Reference proteome</keyword>
<dbReference type="RefSeq" id="WP_186880151.1">
    <property type="nucleotide sequence ID" value="NZ_JACOGG010000003.1"/>
</dbReference>
<organism evidence="2 3">
    <name type="scientific">Undibacterium rugosum</name>
    <dbReference type="NCBI Taxonomy" id="2762291"/>
    <lineage>
        <taxon>Bacteria</taxon>
        <taxon>Pseudomonadati</taxon>
        <taxon>Pseudomonadota</taxon>
        <taxon>Betaproteobacteria</taxon>
        <taxon>Burkholderiales</taxon>
        <taxon>Oxalobacteraceae</taxon>
        <taxon>Undibacterium</taxon>
    </lineage>
</organism>
<dbReference type="PANTHER" id="PTHR33221">
    <property type="entry name" value="WINGED HELIX-TURN-HELIX TRANSCRIPTIONAL REGULATOR, RRF2 FAMILY"/>
    <property type="match status" value="1"/>
</dbReference>
<comment type="caution">
    <text evidence="2">The sequence shown here is derived from an EMBL/GenBank/DDBJ whole genome shotgun (WGS) entry which is preliminary data.</text>
</comment>
<dbReference type="InterPro" id="IPR036388">
    <property type="entry name" value="WH-like_DNA-bd_sf"/>
</dbReference>
<evidence type="ECO:0000256" key="1">
    <source>
        <dbReference type="ARBA" id="ARBA00023125"/>
    </source>
</evidence>
<dbReference type="EMBL" id="JACOGG010000003">
    <property type="protein sequence ID" value="MBC3934539.1"/>
    <property type="molecule type" value="Genomic_DNA"/>
</dbReference>
<sequence>MKLTAYTDYTLRTLIYLALHRDRLVTIQEIAELHTISKSHLTKVVHQLGMSNMVETVRGRHGGLKLNLEPREIGIGAVVRSTETDFDMAECFDAQNNSCAYAKGCNLKGILAAATAAYLQVLDQVTLEDLITKPSELHVINLYPPISHTG</sequence>
<dbReference type="InterPro" id="IPR000944">
    <property type="entry name" value="Tscrpt_reg_Rrf2"/>
</dbReference>
<dbReference type="PROSITE" id="PS51197">
    <property type="entry name" value="HTH_RRF2_2"/>
    <property type="match status" value="1"/>
</dbReference>
<dbReference type="Gene3D" id="1.10.10.10">
    <property type="entry name" value="Winged helix-like DNA-binding domain superfamily/Winged helix DNA-binding domain"/>
    <property type="match status" value="1"/>
</dbReference>
<dbReference type="GO" id="GO:0003677">
    <property type="term" value="F:DNA binding"/>
    <property type="evidence" value="ECO:0007669"/>
    <property type="project" value="UniProtKB-KW"/>
</dbReference>
<proteinExistence type="predicted"/>